<dbReference type="GO" id="GO:0022857">
    <property type="term" value="F:transmembrane transporter activity"/>
    <property type="evidence" value="ECO:0007669"/>
    <property type="project" value="InterPro"/>
</dbReference>
<comment type="subcellular location">
    <subcellularLocation>
        <location evidence="1">Cell membrane</location>
        <topology evidence="1">Multi-pass membrane protein</topology>
    </subcellularLocation>
</comment>
<accession>A0A1Y1BS48</accession>
<evidence type="ECO:0000256" key="3">
    <source>
        <dbReference type="ARBA" id="ARBA00022475"/>
    </source>
</evidence>
<feature type="transmembrane region" description="Helical" evidence="8">
    <location>
        <begin position="128"/>
        <end position="146"/>
    </location>
</feature>
<feature type="transmembrane region" description="Helical" evidence="8">
    <location>
        <begin position="166"/>
        <end position="187"/>
    </location>
</feature>
<dbReference type="PANTHER" id="PTHR32196:SF21">
    <property type="entry name" value="ABC TRANSPORTER PERMEASE PROTEIN YPHD-RELATED"/>
    <property type="match status" value="1"/>
</dbReference>
<dbReference type="InterPro" id="IPR001851">
    <property type="entry name" value="ABC_transp_permease"/>
</dbReference>
<evidence type="ECO:0000256" key="1">
    <source>
        <dbReference type="ARBA" id="ARBA00004651"/>
    </source>
</evidence>
<feature type="transmembrane region" description="Helical" evidence="8">
    <location>
        <begin position="76"/>
        <end position="94"/>
    </location>
</feature>
<dbReference type="EMBL" id="AP018112">
    <property type="protein sequence ID" value="BAX61089.1"/>
    <property type="molecule type" value="Genomic_DNA"/>
</dbReference>
<dbReference type="GO" id="GO:0005886">
    <property type="term" value="C:plasma membrane"/>
    <property type="evidence" value="ECO:0007669"/>
    <property type="project" value="UniProtKB-SubCell"/>
</dbReference>
<evidence type="ECO:0000256" key="8">
    <source>
        <dbReference type="SAM" id="Phobius"/>
    </source>
</evidence>
<dbReference type="RefSeq" id="WP_096473687.1">
    <property type="nucleotide sequence ID" value="NZ_AP018112.1"/>
</dbReference>
<evidence type="ECO:0000256" key="7">
    <source>
        <dbReference type="ARBA" id="ARBA00023136"/>
    </source>
</evidence>
<keyword evidence="2" id="KW-0813">Transport</keyword>
<protein>
    <submittedName>
        <fullName evidence="9">Sugar ABC transporter permease</fullName>
    </submittedName>
</protein>
<evidence type="ECO:0000256" key="5">
    <source>
        <dbReference type="ARBA" id="ARBA00022692"/>
    </source>
</evidence>
<keyword evidence="3" id="KW-1003">Cell membrane</keyword>
<keyword evidence="6 8" id="KW-1133">Transmembrane helix</keyword>
<dbReference type="Proteomes" id="UP000218432">
    <property type="component" value="Chromosome 2"/>
</dbReference>
<organism evidence="9 10">
    <name type="scientific">Burkholderia stabilis</name>
    <dbReference type="NCBI Taxonomy" id="95485"/>
    <lineage>
        <taxon>Bacteria</taxon>
        <taxon>Pseudomonadati</taxon>
        <taxon>Pseudomonadota</taxon>
        <taxon>Betaproteobacteria</taxon>
        <taxon>Burkholderiales</taxon>
        <taxon>Burkholderiaceae</taxon>
        <taxon>Burkholderia</taxon>
        <taxon>Burkholderia cepacia complex</taxon>
    </lineage>
</organism>
<feature type="transmembrane region" description="Helical" evidence="8">
    <location>
        <begin position="20"/>
        <end position="38"/>
    </location>
</feature>
<name>A0A1Y1BS48_9BURK</name>
<keyword evidence="4" id="KW-0997">Cell inner membrane</keyword>
<evidence type="ECO:0000256" key="6">
    <source>
        <dbReference type="ARBA" id="ARBA00022989"/>
    </source>
</evidence>
<dbReference type="Pfam" id="PF02653">
    <property type="entry name" value="BPD_transp_2"/>
    <property type="match status" value="1"/>
</dbReference>
<sequence length="326" mass="32767">MSVETKRNGGDPAARRKRPLPSIVWASVALVAAAAFGVHGFASRANLVDVGLQVSILVMIAMPMTLVILSEGLDLSVGALLSLCGVVFAQLLGAGAGVGAALGAAAAVGIAIGFLNGTLVARLGLPPFVVTLGTLGVAHGVALVMTDGNAVVVANPVVGTLYGSSVLGVPFPIACALAAYAVTHLLLYHTRFGAYVFAIGGNRDALTLAGVRARVHHVAIYVMSGLFAGLAALLLVGRMNAAEPNAAIGMEFDAIAAVVLGGTSFERGEGWLPGTAIGVLTIGVLRNALNLVGIESSLQVVTIGLLVLAVVVIDSVRKSRVAGAQA</sequence>
<evidence type="ECO:0000313" key="10">
    <source>
        <dbReference type="Proteomes" id="UP000218432"/>
    </source>
</evidence>
<keyword evidence="5 8" id="KW-0812">Transmembrane</keyword>
<dbReference type="PANTHER" id="PTHR32196">
    <property type="entry name" value="ABC TRANSPORTER PERMEASE PROTEIN YPHD-RELATED-RELATED"/>
    <property type="match status" value="1"/>
</dbReference>
<feature type="transmembrane region" description="Helical" evidence="8">
    <location>
        <begin position="296"/>
        <end position="316"/>
    </location>
</feature>
<gene>
    <name evidence="9" type="ORF">BSFP_039550</name>
</gene>
<feature type="transmembrane region" description="Helical" evidence="8">
    <location>
        <begin position="50"/>
        <end position="69"/>
    </location>
</feature>
<evidence type="ECO:0000256" key="4">
    <source>
        <dbReference type="ARBA" id="ARBA00022519"/>
    </source>
</evidence>
<proteinExistence type="predicted"/>
<dbReference type="CDD" id="cd06579">
    <property type="entry name" value="TM_PBP1_transp_AraH_like"/>
    <property type="match status" value="1"/>
</dbReference>
<reference evidence="9 10" key="1">
    <citation type="journal article" date="2017" name="Genome Announc.">
        <title>Complete Genome Sequence of Burkholderia stabilis FERMP-21014.</title>
        <authorList>
            <person name="Konishi K."/>
            <person name="Kumagai T."/>
            <person name="Sakasegawa S."/>
            <person name="Tamura T."/>
        </authorList>
    </citation>
    <scope>NUCLEOTIDE SEQUENCE [LARGE SCALE GENOMIC DNA]</scope>
    <source>
        <strain evidence="9 10">FERMP-21014</strain>
    </source>
</reference>
<feature type="transmembrane region" description="Helical" evidence="8">
    <location>
        <begin position="100"/>
        <end position="121"/>
    </location>
</feature>
<dbReference type="AlphaFoldDB" id="A0A1Y1BS48"/>
<evidence type="ECO:0000256" key="2">
    <source>
        <dbReference type="ARBA" id="ARBA00022448"/>
    </source>
</evidence>
<evidence type="ECO:0000313" key="9">
    <source>
        <dbReference type="EMBL" id="BAX61089.1"/>
    </source>
</evidence>
<feature type="transmembrane region" description="Helical" evidence="8">
    <location>
        <begin position="218"/>
        <end position="236"/>
    </location>
</feature>
<keyword evidence="7 8" id="KW-0472">Membrane</keyword>